<comment type="caution">
    <text evidence="1">The sequence shown here is derived from an EMBL/GenBank/DDBJ whole genome shotgun (WGS) entry which is preliminary data.</text>
</comment>
<proteinExistence type="predicted"/>
<reference evidence="2" key="1">
    <citation type="journal article" date="2019" name="Int. J. Syst. Evol. Microbiol.">
        <title>The Global Catalogue of Microorganisms (GCM) 10K type strain sequencing project: providing services to taxonomists for standard genome sequencing and annotation.</title>
        <authorList>
            <consortium name="The Broad Institute Genomics Platform"/>
            <consortium name="The Broad Institute Genome Sequencing Center for Infectious Disease"/>
            <person name="Wu L."/>
            <person name="Ma J."/>
        </authorList>
    </citation>
    <scope>NUCLEOTIDE SEQUENCE [LARGE SCALE GENOMIC DNA]</scope>
    <source>
        <strain evidence="2">CCM 8749</strain>
    </source>
</reference>
<evidence type="ECO:0000313" key="2">
    <source>
        <dbReference type="Proteomes" id="UP001596250"/>
    </source>
</evidence>
<protein>
    <submittedName>
        <fullName evidence="1">Uncharacterized protein</fullName>
    </submittedName>
</protein>
<accession>A0ABW1IR01</accession>
<dbReference type="EMBL" id="JBHSQV010000164">
    <property type="protein sequence ID" value="MFC5987501.1"/>
    <property type="molecule type" value="Genomic_DNA"/>
</dbReference>
<organism evidence="1 2">
    <name type="scientific">Marinicrinis lubricantis</name>
    <dbReference type="NCBI Taxonomy" id="2086470"/>
    <lineage>
        <taxon>Bacteria</taxon>
        <taxon>Bacillati</taxon>
        <taxon>Bacillota</taxon>
        <taxon>Bacilli</taxon>
        <taxon>Bacillales</taxon>
        <taxon>Paenibacillaceae</taxon>
    </lineage>
</organism>
<dbReference type="Proteomes" id="UP001596250">
    <property type="component" value="Unassembled WGS sequence"/>
</dbReference>
<dbReference type="RefSeq" id="WP_379894895.1">
    <property type="nucleotide sequence ID" value="NZ_CBCSCT010000039.1"/>
</dbReference>
<evidence type="ECO:0000313" key="1">
    <source>
        <dbReference type="EMBL" id="MFC5987501.1"/>
    </source>
</evidence>
<name>A0ABW1IR01_9BACL</name>
<gene>
    <name evidence="1" type="ORF">ACFPXP_13930</name>
</gene>
<sequence length="163" mass="18215">MNLSMEKVRNAAYFSFLFVVVFALLSESAWAEASKKESNAPTSPPPTEFQIQGFFDPDFLYLDAGHVSLKDNGNQTFTIHVVTEAKQDVSAIGATVYLQKWTGTEWINRSVKTVSTTNDWIFSGDLTANVESGYYYRVRVIHYVNHNGTYESGETVSGHLLAD</sequence>
<keyword evidence="2" id="KW-1185">Reference proteome</keyword>